<evidence type="ECO:0000256" key="2">
    <source>
        <dbReference type="SAM" id="SignalP"/>
    </source>
</evidence>
<evidence type="ECO:0000313" key="3">
    <source>
        <dbReference type="EnsemblMetazoa" id="G29791.4:cds"/>
    </source>
</evidence>
<keyword evidence="4" id="KW-1185">Reference proteome</keyword>
<evidence type="ECO:0000256" key="1">
    <source>
        <dbReference type="SAM" id="Phobius"/>
    </source>
</evidence>
<accession>A0A8W8LSF7</accession>
<keyword evidence="1" id="KW-0472">Membrane</keyword>
<evidence type="ECO:0000313" key="4">
    <source>
        <dbReference type="Proteomes" id="UP000005408"/>
    </source>
</evidence>
<feature type="signal peptide" evidence="2">
    <location>
        <begin position="1"/>
        <end position="18"/>
    </location>
</feature>
<dbReference type="Proteomes" id="UP000005408">
    <property type="component" value="Unassembled WGS sequence"/>
</dbReference>
<sequence>MKMIVIFAVLTSLPFAFPKDIWSCFDAIIPSRGIIKEVSPDSPVIVKFTGRENKACHMFSAICKDALPENCEVCATVVGIKEKDCSVQLEFLQLLGVSLPKTVRTETCLERDIEPYCSTFSLGMIITKTDNSLTSASFEILLTAKIPAETNWGAVAGVIVGLIVIVTVVISIIVYFVACRKHRAWNQRQSPAGSTAPLTHLSSPSYQMDESYTIQTSKGNNNTKAPN</sequence>
<dbReference type="EnsemblMetazoa" id="G29791.3">
    <property type="protein sequence ID" value="G29791.3:cds"/>
    <property type="gene ID" value="G29791"/>
</dbReference>
<dbReference type="EnsemblMetazoa" id="G29791.4">
    <property type="protein sequence ID" value="G29791.4:cds"/>
    <property type="gene ID" value="G29791"/>
</dbReference>
<protein>
    <submittedName>
        <fullName evidence="3">Uncharacterized protein</fullName>
    </submittedName>
</protein>
<keyword evidence="1" id="KW-0812">Transmembrane</keyword>
<keyword evidence="2" id="KW-0732">Signal</keyword>
<keyword evidence="1" id="KW-1133">Transmembrane helix</keyword>
<name>A0A8W8LSF7_MAGGI</name>
<feature type="chain" id="PRO_5042431673" evidence="2">
    <location>
        <begin position="19"/>
        <end position="227"/>
    </location>
</feature>
<proteinExistence type="predicted"/>
<organism evidence="3 4">
    <name type="scientific">Magallana gigas</name>
    <name type="common">Pacific oyster</name>
    <name type="synonym">Crassostrea gigas</name>
    <dbReference type="NCBI Taxonomy" id="29159"/>
    <lineage>
        <taxon>Eukaryota</taxon>
        <taxon>Metazoa</taxon>
        <taxon>Spiralia</taxon>
        <taxon>Lophotrochozoa</taxon>
        <taxon>Mollusca</taxon>
        <taxon>Bivalvia</taxon>
        <taxon>Autobranchia</taxon>
        <taxon>Pteriomorphia</taxon>
        <taxon>Ostreida</taxon>
        <taxon>Ostreoidea</taxon>
        <taxon>Ostreidae</taxon>
        <taxon>Magallana</taxon>
    </lineage>
</organism>
<dbReference type="AlphaFoldDB" id="A0A8W8LSF7"/>
<reference evidence="3" key="1">
    <citation type="submission" date="2022-08" db="UniProtKB">
        <authorList>
            <consortium name="EnsemblMetazoa"/>
        </authorList>
    </citation>
    <scope>IDENTIFICATION</scope>
    <source>
        <strain evidence="3">05x7-T-G4-1.051#20</strain>
    </source>
</reference>
<feature type="transmembrane region" description="Helical" evidence="1">
    <location>
        <begin position="152"/>
        <end position="178"/>
    </location>
</feature>